<proteinExistence type="predicted"/>
<evidence type="ECO:0000313" key="3">
    <source>
        <dbReference type="Proteomes" id="UP000765509"/>
    </source>
</evidence>
<organism evidence="2 3">
    <name type="scientific">Austropuccinia psidii MF-1</name>
    <dbReference type="NCBI Taxonomy" id="1389203"/>
    <lineage>
        <taxon>Eukaryota</taxon>
        <taxon>Fungi</taxon>
        <taxon>Dikarya</taxon>
        <taxon>Basidiomycota</taxon>
        <taxon>Pucciniomycotina</taxon>
        <taxon>Pucciniomycetes</taxon>
        <taxon>Pucciniales</taxon>
        <taxon>Sphaerophragmiaceae</taxon>
        <taxon>Austropuccinia</taxon>
    </lineage>
</organism>
<keyword evidence="3" id="KW-1185">Reference proteome</keyword>
<name>A0A9Q3DEJ2_9BASI</name>
<reference evidence="2" key="1">
    <citation type="submission" date="2021-03" db="EMBL/GenBank/DDBJ databases">
        <title>Draft genome sequence of rust myrtle Austropuccinia psidii MF-1, a brazilian biotype.</title>
        <authorList>
            <person name="Quecine M.C."/>
            <person name="Pachon D.M.R."/>
            <person name="Bonatelli M.L."/>
            <person name="Correr F.H."/>
            <person name="Franceschini L.M."/>
            <person name="Leite T.F."/>
            <person name="Margarido G.R.A."/>
            <person name="Almeida C.A."/>
            <person name="Ferrarezi J.A."/>
            <person name="Labate C.A."/>
        </authorList>
    </citation>
    <scope>NUCLEOTIDE SEQUENCE</scope>
    <source>
        <strain evidence="2">MF-1</strain>
    </source>
</reference>
<comment type="caution">
    <text evidence="2">The sequence shown here is derived from an EMBL/GenBank/DDBJ whole genome shotgun (WGS) entry which is preliminary data.</text>
</comment>
<feature type="region of interest" description="Disordered" evidence="1">
    <location>
        <begin position="1"/>
        <end position="55"/>
    </location>
</feature>
<dbReference type="Proteomes" id="UP000765509">
    <property type="component" value="Unassembled WGS sequence"/>
</dbReference>
<dbReference type="AlphaFoldDB" id="A0A9Q3DEJ2"/>
<accession>A0A9Q3DEJ2</accession>
<gene>
    <name evidence="2" type="ORF">O181_040028</name>
</gene>
<feature type="compositionally biased region" description="Polar residues" evidence="1">
    <location>
        <begin position="12"/>
        <end position="40"/>
    </location>
</feature>
<feature type="compositionally biased region" description="Polar residues" evidence="1">
    <location>
        <begin position="180"/>
        <end position="210"/>
    </location>
</feature>
<evidence type="ECO:0000256" key="1">
    <source>
        <dbReference type="SAM" id="MobiDB-lite"/>
    </source>
</evidence>
<evidence type="ECO:0000313" key="2">
    <source>
        <dbReference type="EMBL" id="MBW0500313.1"/>
    </source>
</evidence>
<feature type="region of interest" description="Disordered" evidence="1">
    <location>
        <begin position="149"/>
        <end position="217"/>
    </location>
</feature>
<sequence>MNVSGLNIDVGNETSQTSSTWSLPNISFTPIPSNPTNTPMHVSEGPGSTPEISSKSNPQYEFPGHFLLNPDWNLVASQEPFGKSKHPTLKILTGSQLHMGHEKRVDGGQQKRPLENVTWSGLSGGSLGLTLHQSDELYASSSLFHKEKVTGHHHPYPPKPRKAHSSSSRETIVDDEDENMSLTKLKQMMNQGGDNFTSHEQGTQSNSEFTHPQMPLA</sequence>
<protein>
    <submittedName>
        <fullName evidence="2">Uncharacterized protein</fullName>
    </submittedName>
</protein>
<dbReference type="EMBL" id="AVOT02015746">
    <property type="protein sequence ID" value="MBW0500313.1"/>
    <property type="molecule type" value="Genomic_DNA"/>
</dbReference>
<feature type="compositionally biased region" description="Basic residues" evidence="1">
    <location>
        <begin position="151"/>
        <end position="164"/>
    </location>
</feature>